<dbReference type="GO" id="GO:0000978">
    <property type="term" value="F:RNA polymerase II cis-regulatory region sequence-specific DNA binding"/>
    <property type="evidence" value="ECO:0007669"/>
    <property type="project" value="TreeGrafter"/>
</dbReference>
<dbReference type="InterPro" id="IPR036879">
    <property type="entry name" value="TF_MADSbox_sf"/>
</dbReference>
<dbReference type="PANTHER" id="PTHR11945">
    <property type="entry name" value="MADS BOX PROTEIN"/>
    <property type="match status" value="1"/>
</dbReference>
<dbReference type="GO" id="GO:0046983">
    <property type="term" value="F:protein dimerization activity"/>
    <property type="evidence" value="ECO:0007669"/>
    <property type="project" value="InterPro"/>
</dbReference>
<dbReference type="PANTHER" id="PTHR11945:SF387">
    <property type="entry name" value="AGAMOUS-LIKE MADS-BOX PROTEIN AGL80"/>
    <property type="match status" value="1"/>
</dbReference>
<evidence type="ECO:0000256" key="6">
    <source>
        <dbReference type="SAM" id="Coils"/>
    </source>
</evidence>
<keyword evidence="4" id="KW-0804">Transcription</keyword>
<dbReference type="Proteomes" id="UP000317650">
    <property type="component" value="Chromosome 10"/>
</dbReference>
<dbReference type="SMART" id="SM00432">
    <property type="entry name" value="MADS"/>
    <property type="match status" value="1"/>
</dbReference>
<dbReference type="PRINTS" id="PR00404">
    <property type="entry name" value="MADSDOMAIN"/>
</dbReference>
<dbReference type="InterPro" id="IPR033897">
    <property type="entry name" value="SRF-like_MADS-box"/>
</dbReference>
<dbReference type="GO" id="GO:0005634">
    <property type="term" value="C:nucleus"/>
    <property type="evidence" value="ECO:0007669"/>
    <property type="project" value="UniProtKB-SubCell"/>
</dbReference>
<dbReference type="AlphaFoldDB" id="A0A4S8J046"/>
<evidence type="ECO:0000256" key="4">
    <source>
        <dbReference type="ARBA" id="ARBA00023163"/>
    </source>
</evidence>
<accession>A0A4S8J046</accession>
<keyword evidence="6" id="KW-0175">Coiled coil</keyword>
<comment type="caution">
    <text evidence="8">The sequence shown here is derived from an EMBL/GenBank/DDBJ whole genome shotgun (WGS) entry which is preliminary data.</text>
</comment>
<dbReference type="GO" id="GO:0045944">
    <property type="term" value="P:positive regulation of transcription by RNA polymerase II"/>
    <property type="evidence" value="ECO:0007669"/>
    <property type="project" value="InterPro"/>
</dbReference>
<keyword evidence="9" id="KW-1185">Reference proteome</keyword>
<feature type="domain" description="MADS-box" evidence="7">
    <location>
        <begin position="1"/>
        <end position="49"/>
    </location>
</feature>
<dbReference type="InterPro" id="IPR002100">
    <property type="entry name" value="TF_MADSbox"/>
</dbReference>
<organism evidence="8 9">
    <name type="scientific">Musa balbisiana</name>
    <name type="common">Banana</name>
    <dbReference type="NCBI Taxonomy" id="52838"/>
    <lineage>
        <taxon>Eukaryota</taxon>
        <taxon>Viridiplantae</taxon>
        <taxon>Streptophyta</taxon>
        <taxon>Embryophyta</taxon>
        <taxon>Tracheophyta</taxon>
        <taxon>Spermatophyta</taxon>
        <taxon>Magnoliopsida</taxon>
        <taxon>Liliopsida</taxon>
        <taxon>Zingiberales</taxon>
        <taxon>Musaceae</taxon>
        <taxon>Musa</taxon>
    </lineage>
</organism>
<dbReference type="GO" id="GO:0000981">
    <property type="term" value="F:DNA-binding transcription factor activity, RNA polymerase II-specific"/>
    <property type="evidence" value="ECO:0007669"/>
    <property type="project" value="InterPro"/>
</dbReference>
<keyword evidence="5" id="KW-0539">Nucleus</keyword>
<evidence type="ECO:0000256" key="2">
    <source>
        <dbReference type="ARBA" id="ARBA00023015"/>
    </source>
</evidence>
<evidence type="ECO:0000313" key="9">
    <source>
        <dbReference type="Proteomes" id="UP000317650"/>
    </source>
</evidence>
<keyword evidence="3" id="KW-0238">DNA-binding</keyword>
<evidence type="ECO:0000256" key="5">
    <source>
        <dbReference type="ARBA" id="ARBA00023242"/>
    </source>
</evidence>
<dbReference type="SUPFAM" id="SSF55455">
    <property type="entry name" value="SRF-like"/>
    <property type="match status" value="1"/>
</dbReference>
<dbReference type="Pfam" id="PF00319">
    <property type="entry name" value="SRF-TF"/>
    <property type="match status" value="1"/>
</dbReference>
<name>A0A4S8J046_MUSBA</name>
<sequence length="233" mass="27215">MARKKVKLAWIANDSTRRVTFKKRRRGLIKKVSELATLCDVKACLILYGAQEQHPSVWPSFHEAARVLNEFRSMPEMEQCKKMMNQEGFLFQRIAKLQEQLRKQERENRELETSLLMYEGLAGRSLHDVGIEDATSLAWMVEMKTQLVYDRMEHIRKEHLASREVEPKMHVPQTVAMEKTPMQVAMEELQRQSWFMEVGSTSDQKVKFGSGDEVLPPYNAHCSPWLDPYFPLN</sequence>
<evidence type="ECO:0000256" key="3">
    <source>
        <dbReference type="ARBA" id="ARBA00023125"/>
    </source>
</evidence>
<proteinExistence type="predicted"/>
<dbReference type="CDD" id="cd00266">
    <property type="entry name" value="MADS_SRF_like"/>
    <property type="match status" value="1"/>
</dbReference>
<protein>
    <recommendedName>
        <fullName evidence="7">MADS-box domain-containing protein</fullName>
    </recommendedName>
</protein>
<evidence type="ECO:0000313" key="8">
    <source>
        <dbReference type="EMBL" id="THU54585.1"/>
    </source>
</evidence>
<dbReference type="EMBL" id="PYDT01000008">
    <property type="protein sequence ID" value="THU54585.1"/>
    <property type="molecule type" value="Genomic_DNA"/>
</dbReference>
<feature type="coiled-coil region" evidence="6">
    <location>
        <begin position="87"/>
        <end position="121"/>
    </location>
</feature>
<dbReference type="Gene3D" id="3.40.1810.10">
    <property type="entry name" value="Transcription factor, MADS-box"/>
    <property type="match status" value="1"/>
</dbReference>
<gene>
    <name evidence="8" type="ORF">C4D60_Mb10t26640</name>
</gene>
<evidence type="ECO:0000259" key="7">
    <source>
        <dbReference type="PROSITE" id="PS50066"/>
    </source>
</evidence>
<keyword evidence="2" id="KW-0805">Transcription regulation</keyword>
<reference evidence="8 9" key="1">
    <citation type="journal article" date="2019" name="Nat. Plants">
        <title>Genome sequencing of Musa balbisiana reveals subgenome evolution and function divergence in polyploid bananas.</title>
        <authorList>
            <person name="Yao X."/>
        </authorList>
    </citation>
    <scope>NUCLEOTIDE SEQUENCE [LARGE SCALE GENOMIC DNA]</scope>
    <source>
        <strain evidence="9">cv. DH-PKW</strain>
        <tissue evidence="8">Leaves</tissue>
    </source>
</reference>
<dbReference type="STRING" id="52838.A0A4S8J046"/>
<dbReference type="FunFam" id="3.40.1810.10:FF:000024">
    <property type="entry name" value="Agamous-like MADS-box protein AGL80"/>
    <property type="match status" value="1"/>
</dbReference>
<evidence type="ECO:0000256" key="1">
    <source>
        <dbReference type="ARBA" id="ARBA00004123"/>
    </source>
</evidence>
<dbReference type="PROSITE" id="PS50066">
    <property type="entry name" value="MADS_BOX_2"/>
    <property type="match status" value="1"/>
</dbReference>
<comment type="subcellular location">
    <subcellularLocation>
        <location evidence="1">Nucleus</location>
    </subcellularLocation>
</comment>